<organism evidence="2 3">
    <name type="scientific">Mycolicibacterium celeriflavum</name>
    <name type="common">Mycobacterium celeriflavum</name>
    <dbReference type="NCBI Taxonomy" id="1249101"/>
    <lineage>
        <taxon>Bacteria</taxon>
        <taxon>Bacillati</taxon>
        <taxon>Actinomycetota</taxon>
        <taxon>Actinomycetes</taxon>
        <taxon>Mycobacteriales</taxon>
        <taxon>Mycobacteriaceae</taxon>
        <taxon>Mycolicibacterium</taxon>
    </lineage>
</organism>
<dbReference type="InterPro" id="IPR029016">
    <property type="entry name" value="GAF-like_dom_sf"/>
</dbReference>
<dbReference type="EMBL" id="AP022591">
    <property type="protein sequence ID" value="BBY44003.1"/>
    <property type="molecule type" value="Genomic_DNA"/>
</dbReference>
<evidence type="ECO:0000313" key="2">
    <source>
        <dbReference type="EMBL" id="BBY44003.1"/>
    </source>
</evidence>
<reference evidence="2 3" key="1">
    <citation type="journal article" date="2019" name="Emerg. Microbes Infect.">
        <title>Comprehensive subspecies identification of 175 nontuberculous mycobacteria species based on 7547 genomic profiles.</title>
        <authorList>
            <person name="Matsumoto Y."/>
            <person name="Kinjo T."/>
            <person name="Motooka D."/>
            <person name="Nabeya D."/>
            <person name="Jung N."/>
            <person name="Uechi K."/>
            <person name="Horii T."/>
            <person name="Iida T."/>
            <person name="Fujita J."/>
            <person name="Nakamura S."/>
        </authorList>
    </citation>
    <scope>NUCLEOTIDE SEQUENCE [LARGE SCALE GENOMIC DNA]</scope>
    <source>
        <strain evidence="2 3">JCM 18439</strain>
    </source>
</reference>
<protein>
    <recommendedName>
        <fullName evidence="1">GAF domain-containing protein</fullName>
    </recommendedName>
</protein>
<dbReference type="AlphaFoldDB" id="A0A7I7RHN1"/>
<evidence type="ECO:0000313" key="3">
    <source>
        <dbReference type="Proteomes" id="UP000466431"/>
    </source>
</evidence>
<evidence type="ECO:0000259" key="1">
    <source>
        <dbReference type="SMART" id="SM00065"/>
    </source>
</evidence>
<dbReference type="PANTHER" id="PTHR43102">
    <property type="entry name" value="SLR1143 PROTEIN"/>
    <property type="match status" value="1"/>
</dbReference>
<accession>A0A7I7RHN1</accession>
<dbReference type="Pfam" id="PF01590">
    <property type="entry name" value="GAF"/>
    <property type="match status" value="1"/>
</dbReference>
<dbReference type="Proteomes" id="UP000466431">
    <property type="component" value="Chromosome"/>
</dbReference>
<dbReference type="InterPro" id="IPR003018">
    <property type="entry name" value="GAF"/>
</dbReference>
<gene>
    <name evidence="2" type="ORF">MCEL_22980</name>
</gene>
<dbReference type="PANTHER" id="PTHR43102:SF2">
    <property type="entry name" value="GAF DOMAIN-CONTAINING PROTEIN"/>
    <property type="match status" value="1"/>
</dbReference>
<keyword evidence="3" id="KW-1185">Reference proteome</keyword>
<dbReference type="SUPFAM" id="SSF55781">
    <property type="entry name" value="GAF domain-like"/>
    <property type="match status" value="1"/>
</dbReference>
<dbReference type="SMART" id="SM00065">
    <property type="entry name" value="GAF"/>
    <property type="match status" value="1"/>
</dbReference>
<dbReference type="Gene3D" id="3.30.450.40">
    <property type="match status" value="1"/>
</dbReference>
<proteinExistence type="predicted"/>
<feature type="domain" description="GAF" evidence="1">
    <location>
        <begin position="94"/>
        <end position="239"/>
    </location>
</feature>
<dbReference type="KEGG" id="mcee:MCEL_22980"/>
<name>A0A7I7RHN1_MYCCF</name>
<sequence length="239" mass="25886">MSNSLPGFDDWLNRSLEECARNAGEDIDTYVARAVARQMMADKVRTDKISTRELLDHLSECGVLETDLMPDVSTVIADPDRLRAVRATGLLDTPPEEVYDRITRAAADALDVPFASLSLVDADRQFFKSTAGLGDMSVQESQTPLNQSICQYTVAAGTPLVLEDARSDPVFRNHPVVRSGAVIAYLGIPLTDHKGNAVGTLCVFDSKPRLWGTGHVQVLSDLAQLAVERMFGPLPASSG</sequence>
<dbReference type="RefSeq" id="WP_234806126.1">
    <property type="nucleotide sequence ID" value="NZ_MVHN01000005.1"/>
</dbReference>